<dbReference type="GO" id="GO:0034045">
    <property type="term" value="C:phagophore assembly site membrane"/>
    <property type="evidence" value="ECO:0007669"/>
    <property type="project" value="UniProtKB-SubCell"/>
</dbReference>
<dbReference type="GO" id="GO:0000422">
    <property type="term" value="P:autophagy of mitochondrion"/>
    <property type="evidence" value="ECO:0007669"/>
    <property type="project" value="TreeGrafter"/>
</dbReference>
<feature type="compositionally biased region" description="Polar residues" evidence="13">
    <location>
        <begin position="334"/>
        <end position="345"/>
    </location>
</feature>
<proteinExistence type="inferred from homology"/>
<feature type="compositionally biased region" description="Basic and acidic residues" evidence="13">
    <location>
        <begin position="705"/>
        <end position="717"/>
    </location>
</feature>
<feature type="compositionally biased region" description="Basic and acidic residues" evidence="13">
    <location>
        <begin position="369"/>
        <end position="393"/>
    </location>
</feature>
<dbReference type="GO" id="GO:0034727">
    <property type="term" value="P:piecemeal microautophagy of the nucleus"/>
    <property type="evidence" value="ECO:0007669"/>
    <property type="project" value="TreeGrafter"/>
</dbReference>
<feature type="compositionally biased region" description="Basic and acidic residues" evidence="13">
    <location>
        <begin position="799"/>
        <end position="811"/>
    </location>
</feature>
<dbReference type="GO" id="GO:0061709">
    <property type="term" value="P:reticulophagy"/>
    <property type="evidence" value="ECO:0007669"/>
    <property type="project" value="TreeGrafter"/>
</dbReference>
<evidence type="ECO:0000256" key="4">
    <source>
        <dbReference type="ARBA" id="ARBA00018070"/>
    </source>
</evidence>
<evidence type="ECO:0000256" key="7">
    <source>
        <dbReference type="ARBA" id="ARBA00023006"/>
    </source>
</evidence>
<evidence type="ECO:0000256" key="13">
    <source>
        <dbReference type="SAM" id="MobiDB-lite"/>
    </source>
</evidence>
<dbReference type="GO" id="GO:0000045">
    <property type="term" value="P:autophagosome assembly"/>
    <property type="evidence" value="ECO:0007669"/>
    <property type="project" value="TreeGrafter"/>
</dbReference>
<comment type="catalytic activity">
    <reaction evidence="10">
        <text>a 1,2-diacyl-sn-glycero-3-phospho-L-serine(in) = a 1,2-diacyl-sn-glycero-3-phospho-L-serine(out)</text>
        <dbReference type="Rhea" id="RHEA:38663"/>
        <dbReference type="ChEBI" id="CHEBI:57262"/>
    </reaction>
</comment>
<evidence type="ECO:0000256" key="6">
    <source>
        <dbReference type="ARBA" id="ARBA00022824"/>
    </source>
</evidence>
<evidence type="ECO:0000256" key="3">
    <source>
        <dbReference type="ARBA" id="ARBA00009714"/>
    </source>
</evidence>
<keyword evidence="7" id="KW-0072">Autophagy</keyword>
<feature type="region of interest" description="Disordered" evidence="13">
    <location>
        <begin position="440"/>
        <end position="474"/>
    </location>
</feature>
<comment type="similarity">
    <text evidence="3">Belongs to the ATG2 family.</text>
</comment>
<feature type="region of interest" description="Disordered" evidence="13">
    <location>
        <begin position="1056"/>
        <end position="1077"/>
    </location>
</feature>
<gene>
    <name evidence="14" type="ORF">BS50DRAFT_552953</name>
</gene>
<reference evidence="14 15" key="1">
    <citation type="journal article" date="2018" name="Front. Microbiol.">
        <title>Genome-Wide Analysis of Corynespora cassiicola Leaf Fall Disease Putative Effectors.</title>
        <authorList>
            <person name="Lopez D."/>
            <person name="Ribeiro S."/>
            <person name="Label P."/>
            <person name="Fumanal B."/>
            <person name="Venisse J.S."/>
            <person name="Kohler A."/>
            <person name="de Oliveira R.R."/>
            <person name="Labutti K."/>
            <person name="Lipzen A."/>
            <person name="Lail K."/>
            <person name="Bauer D."/>
            <person name="Ohm R.A."/>
            <person name="Barry K.W."/>
            <person name="Spatafora J."/>
            <person name="Grigoriev I.V."/>
            <person name="Martin F.M."/>
            <person name="Pujade-Renaud V."/>
        </authorList>
    </citation>
    <scope>NUCLEOTIDE SEQUENCE [LARGE SCALE GENOMIC DNA]</scope>
    <source>
        <strain evidence="14 15">Philippines</strain>
    </source>
</reference>
<dbReference type="Pfam" id="PF13329">
    <property type="entry name" value="ATG2_CAD"/>
    <property type="match status" value="1"/>
</dbReference>
<feature type="region of interest" description="Disordered" evidence="13">
    <location>
        <begin position="1365"/>
        <end position="1387"/>
    </location>
</feature>
<dbReference type="GO" id="GO:0032266">
    <property type="term" value="F:phosphatidylinositol-3-phosphate binding"/>
    <property type="evidence" value="ECO:0007669"/>
    <property type="project" value="TreeGrafter"/>
</dbReference>
<feature type="region of interest" description="Disordered" evidence="13">
    <location>
        <begin position="550"/>
        <end position="588"/>
    </location>
</feature>
<feature type="region of interest" description="Disordered" evidence="13">
    <location>
        <begin position="863"/>
        <end position="887"/>
    </location>
</feature>
<feature type="compositionally biased region" description="Polar residues" evidence="13">
    <location>
        <begin position="509"/>
        <end position="525"/>
    </location>
</feature>
<feature type="compositionally biased region" description="Polar residues" evidence="13">
    <location>
        <begin position="814"/>
        <end position="825"/>
    </location>
</feature>
<comment type="subcellular location">
    <subcellularLocation>
        <location evidence="1">Endoplasmic reticulum membrane</location>
        <topology evidence="1">Peripheral membrane protein</topology>
    </subcellularLocation>
    <subcellularLocation>
        <location evidence="2">Preautophagosomal structure membrane</location>
        <topology evidence="2">Peripheral membrane protein</topology>
    </subcellularLocation>
</comment>
<dbReference type="GO" id="GO:0006869">
    <property type="term" value="P:lipid transport"/>
    <property type="evidence" value="ECO:0007669"/>
    <property type="project" value="UniProtKB-KW"/>
</dbReference>
<dbReference type="GO" id="GO:0043495">
    <property type="term" value="F:protein-membrane adaptor activity"/>
    <property type="evidence" value="ECO:0007669"/>
    <property type="project" value="TreeGrafter"/>
</dbReference>
<feature type="region of interest" description="Disordered" evidence="13">
    <location>
        <begin position="124"/>
        <end position="172"/>
    </location>
</feature>
<dbReference type="Proteomes" id="UP000240883">
    <property type="component" value="Unassembled WGS sequence"/>
</dbReference>
<feature type="compositionally biased region" description="Polar residues" evidence="13">
    <location>
        <begin position="2098"/>
        <end position="2112"/>
    </location>
</feature>
<evidence type="ECO:0000313" key="14">
    <source>
        <dbReference type="EMBL" id="PSN67092.1"/>
    </source>
</evidence>
<dbReference type="PANTHER" id="PTHR13190">
    <property type="entry name" value="AUTOPHAGY-RELATED 2, ISOFORM A"/>
    <property type="match status" value="1"/>
</dbReference>
<evidence type="ECO:0000256" key="9">
    <source>
        <dbReference type="ARBA" id="ARBA00023136"/>
    </source>
</evidence>
<evidence type="ECO:0000256" key="11">
    <source>
        <dbReference type="ARBA" id="ARBA00024615"/>
    </source>
</evidence>
<feature type="region of interest" description="Disordered" evidence="13">
    <location>
        <begin position="334"/>
        <end position="393"/>
    </location>
</feature>
<feature type="region of interest" description="Disordered" evidence="13">
    <location>
        <begin position="2098"/>
        <end position="2130"/>
    </location>
</feature>
<comment type="catalytic activity">
    <reaction evidence="11">
        <text>a 1,2-diacyl-sn-glycero-3-phosphoethanolamine(in) = a 1,2-diacyl-sn-glycero-3-phosphoethanolamine(out)</text>
        <dbReference type="Rhea" id="RHEA:38895"/>
        <dbReference type="ChEBI" id="CHEBI:64612"/>
    </reaction>
</comment>
<protein>
    <recommendedName>
        <fullName evidence="4">Autophagy-related protein 2</fullName>
    </recommendedName>
</protein>
<evidence type="ECO:0000313" key="15">
    <source>
        <dbReference type="Proteomes" id="UP000240883"/>
    </source>
</evidence>
<keyword evidence="8" id="KW-0445">Lipid transport</keyword>
<accession>A0A2T2NNS9</accession>
<feature type="compositionally biased region" description="Low complexity" evidence="13">
    <location>
        <begin position="1783"/>
        <end position="1798"/>
    </location>
</feature>
<evidence type="ECO:0000256" key="12">
    <source>
        <dbReference type="ARBA" id="ARBA00024631"/>
    </source>
</evidence>
<dbReference type="PANTHER" id="PTHR13190:SF1">
    <property type="entry name" value="AUTOPHAGY-RELATED 2, ISOFORM A"/>
    <property type="match status" value="1"/>
</dbReference>
<dbReference type="GO" id="GO:0061908">
    <property type="term" value="C:phagophore"/>
    <property type="evidence" value="ECO:0007669"/>
    <property type="project" value="TreeGrafter"/>
</dbReference>
<dbReference type="OrthoDB" id="18982at2759"/>
<feature type="region of interest" description="Disordered" evidence="13">
    <location>
        <begin position="634"/>
        <end position="724"/>
    </location>
</feature>
<dbReference type="EMBL" id="KZ678135">
    <property type="protein sequence ID" value="PSN67092.1"/>
    <property type="molecule type" value="Genomic_DNA"/>
</dbReference>
<sequence length="2253" mass="245594">MAFFSAVSSSIGKKLLLYGLRHIDILDKDPADFVSVDVGKRTTLEVRDVGLHIKARHTSPHIRAHMLIIMAQKLVALLHLKLPPEIHLSKAKASLLRVTFVLDFGVPQIIIEINGIQVHAKLAEDPETSGAKPRGKGPSPKTRTAARCRAGSPGSRTPHSDDDSDEDDEHVPTVDELAKSFMREEPDEEIRELEQELNTHSEYLQDSVSSSDDGDDLSAGMGAPLGLPTYLRNVLNTALDRMQISINHIDIEVEDQFPADPSGVAREDGDPFVSLNFHIERIAMDSVTARDARLDIQSSPKPAVDPSTRLGQRRMRVENICARLISDADNFVTTSRMSRPLSPTDTRSEISSDTRPQSEPSASQASVRSVEKDLASSEIKYESVESSKSDLDDGREADIAASTSVQQLPEPSISVHEEVAEVLVEQNHLASSALTTDDDRFADAASDDGLGRSTMTDSFAQSKHSLPNRDLNSSSILYDDEGLLDFAMQNDLLGSRVYEDFEEQAYADPTTSQLSERPGSIQDTTNSRHESVRSQSGLLTVSALARSTNTLPTTSTLARSSNTLPINSPLAQSSDTLPTTSPLTQSSNSFPTVSVLARSSSSLPKAPPPSFESSLAESQLFTHDDAESMYMSAMSDTPAAASRGPHIPGGWDSASNSSHGTESDSGPIPESMVAGSILGHIPEGDDGCETPRPGSPQSMPSSPRAPRETTPTKRTEEVPMTSETVEPKMAKTFLTVDQITVWFPLGLTSDEKTEPAGESVIEASAFDFKPPNLGDDSIFQEMPGSFSNYAHSTSSRRQGSAEEAARRRPDLKASQATKSSSTPNHHSADFSVELGSITGHIDFSAGRIMFQMVDRVLKAVTGIPEGESKPNKDHPKQQDQTASSRSKMDLSIRNFGVVWLDHLATEAATEGGFSYANLSPDPLEAILRISMSSIHLVTQSIQNEVRTKLKIGKFVLSALDHDLLTFQTPKTKSRRSLASKPESITNDIEMDFEQSKDPRITIVTRPVGINLDLQRLDDALGTFGGFSGILELGNSITSNNTANSPAVTPVPPRSRGVHFGDTPPPPSNPVATNSSTPKVDVQFGEVSLVLKGRSCAVQLQTTSVRAAVRKSNVRLKVAEVNLSGPHVDGTQIGAPLLVEIRGTTVNFVFTPEEVDLTRLISMITPSKDPYENDQDILIDTLLRQRRKGSVLRAEVASVGVRVSDITQLQTFEILGAEIAKLSKVTKYLPDDDRPGILTLASVQNLSANVMINDRLGDLSVSLGNAAVAHVGVPALLAVEIGTALVKRDDEVLVHEVVELRSQDHLPMIMLRMVGDEMEPIVKAKMFNVCFEYRVSTVMAALGLSDDGTVDDIALGLASSVATITGGSSPKTLSRQSTQSSSPPTQNARPLQIDLLLRSCAIGLNPRKITSKGLFVLSDAHVLCKQGKTNMGVTVELRKASMHAIDDTSRLSEKHEPLVLSSTSDRHLRELGQSGYVSLSSISAAKVVVSVSGDIKDQPQMVDVEFKNELFVLESCADSTQTLIAILNGLQPPMPPSTAERYRTVVPLQQMMESFTGDAIDAPEDFEDENFMDNADLVADEVPVNLEFVGSVYNAESLPSSEDLGDSMLGEDDLGALATPPITRQRGDRGLLESFQEQYEVAEGEQEFDFSENYFKDSDSDGKGKARKWDSAKNQYSLTNEFKTPNAPLKVRVRDMNVIWNLYDGYDWPRTRNVIAQAVEDVEARAEERRRKPRDEEDDEDFVEQDFLFNSVWIGVPIKDEKGALARRINHDIDDLVSETGSYAPSTATRSTATTARPRSIQKPGRRRLKLERSKNKKVAFQLMGVAVDLVVYPPTSGETQNSVDVRIQDFEIYDHVPSSTWKKFVTCLVEPSQREMSKPMIDLELLTVKPVSELAASELVIRVTVLPLRLHVDQDALDFITRFFEFKDESVLEESSSPSEQPFIQRLEVNSVTLKLDYKPKRVDYRGLRSGHTTEFMNFLVLEGADIVLRHAIVYGITSFDKLHKTLNDVWMPDVKQNQLPGVLSGLAAVRPLVNVGSGVKDLVVVPMREYKKDGRIVRSLQKGVYAFAKNTTSEVARLGAKVAIGTQTLLEGAETFLNPQQASPGRSSSSAHDWDGEDPSSSDSEEPRAVSNYANQPIGVRAGLQSAARHLERDLLTARDAVIAIPAEIMEEGTGAGMARAIARRAPTVILRPALGATKAVSNALLGVGNALDSESRRKIDDVSLSILHIIGIPLTTSAEIQESLRLPAYIL</sequence>
<feature type="compositionally biased region" description="Basic and acidic residues" evidence="13">
    <location>
        <begin position="866"/>
        <end position="877"/>
    </location>
</feature>
<feature type="region of interest" description="Disordered" evidence="13">
    <location>
        <begin position="506"/>
        <end position="536"/>
    </location>
</feature>
<name>A0A2T2NNS9_CORCC</name>
<feature type="compositionally biased region" description="Polar residues" evidence="13">
    <location>
        <begin position="1365"/>
        <end position="1374"/>
    </location>
</feature>
<evidence type="ECO:0000256" key="1">
    <source>
        <dbReference type="ARBA" id="ARBA00004406"/>
    </source>
</evidence>
<feature type="compositionally biased region" description="Low complexity" evidence="13">
    <location>
        <begin position="1375"/>
        <end position="1385"/>
    </location>
</feature>
<feature type="region of interest" description="Disordered" evidence="13">
    <location>
        <begin position="771"/>
        <end position="829"/>
    </location>
</feature>
<keyword evidence="15" id="KW-1185">Reference proteome</keyword>
<feature type="region of interest" description="Disordered" evidence="13">
    <location>
        <begin position="1777"/>
        <end position="1808"/>
    </location>
</feature>
<evidence type="ECO:0000256" key="2">
    <source>
        <dbReference type="ARBA" id="ARBA00004623"/>
    </source>
</evidence>
<keyword evidence="9" id="KW-0472">Membrane</keyword>
<dbReference type="STRING" id="1448308.A0A2T2NNS9"/>
<feature type="compositionally biased region" description="Acidic residues" evidence="13">
    <location>
        <begin position="2116"/>
        <end position="2125"/>
    </location>
</feature>
<evidence type="ECO:0000256" key="5">
    <source>
        <dbReference type="ARBA" id="ARBA00022448"/>
    </source>
</evidence>
<dbReference type="InterPro" id="IPR026849">
    <property type="entry name" value="ATG2"/>
</dbReference>
<evidence type="ECO:0000256" key="8">
    <source>
        <dbReference type="ARBA" id="ARBA00023055"/>
    </source>
</evidence>
<comment type="catalytic activity">
    <reaction evidence="12">
        <text>a 1,2-diacyl-sn-glycero-3-phosphocholine(in) = a 1,2-diacyl-sn-glycero-3-phosphocholine(out)</text>
        <dbReference type="Rhea" id="RHEA:38571"/>
        <dbReference type="ChEBI" id="CHEBI:57643"/>
    </reaction>
</comment>
<keyword evidence="6" id="KW-0256">Endoplasmic reticulum</keyword>
<feature type="compositionally biased region" description="Polar residues" evidence="13">
    <location>
        <begin position="785"/>
        <end position="798"/>
    </location>
</feature>
<organism evidence="14 15">
    <name type="scientific">Corynespora cassiicola Philippines</name>
    <dbReference type="NCBI Taxonomy" id="1448308"/>
    <lineage>
        <taxon>Eukaryota</taxon>
        <taxon>Fungi</taxon>
        <taxon>Dikarya</taxon>
        <taxon>Ascomycota</taxon>
        <taxon>Pezizomycotina</taxon>
        <taxon>Dothideomycetes</taxon>
        <taxon>Pleosporomycetidae</taxon>
        <taxon>Pleosporales</taxon>
        <taxon>Corynesporascaceae</taxon>
        <taxon>Corynespora</taxon>
    </lineage>
</organism>
<feature type="compositionally biased region" description="Low complexity" evidence="13">
    <location>
        <begin position="572"/>
        <end position="588"/>
    </location>
</feature>
<evidence type="ECO:0000256" key="10">
    <source>
        <dbReference type="ARBA" id="ARBA00024479"/>
    </source>
</evidence>
<feature type="compositionally biased region" description="Polar residues" evidence="13">
    <location>
        <begin position="653"/>
        <end position="664"/>
    </location>
</feature>
<dbReference type="GO" id="GO:0061723">
    <property type="term" value="P:glycophagy"/>
    <property type="evidence" value="ECO:0007669"/>
    <property type="project" value="TreeGrafter"/>
</dbReference>
<dbReference type="GO" id="GO:0005789">
    <property type="term" value="C:endoplasmic reticulum membrane"/>
    <property type="evidence" value="ECO:0007669"/>
    <property type="project" value="UniProtKB-SubCell"/>
</dbReference>
<feature type="compositionally biased region" description="Polar residues" evidence="13">
    <location>
        <begin position="453"/>
        <end position="474"/>
    </location>
</feature>
<feature type="compositionally biased region" description="Polar residues" evidence="13">
    <location>
        <begin position="550"/>
        <end position="571"/>
    </location>
</feature>
<keyword evidence="5" id="KW-0813">Transport</keyword>
<feature type="compositionally biased region" description="Polar residues" evidence="13">
    <location>
        <begin position="353"/>
        <end position="367"/>
    </location>
</feature>